<evidence type="ECO:0000313" key="2">
    <source>
        <dbReference type="Proteomes" id="UP000664701"/>
    </source>
</evidence>
<reference evidence="1 2" key="1">
    <citation type="submission" date="2024-03" db="EMBL/GenBank/DDBJ databases">
        <title>The Genome Sequence of Enterococcus sp. DIV2402.</title>
        <authorList>
            <consortium name="The Broad Institute Genomics Platform"/>
            <consortium name="The Broad Institute Microbial Omics Core"/>
            <consortium name="The Broad Institute Genomic Center for Infectious Diseases"/>
            <person name="Earl A."/>
            <person name="Manson A."/>
            <person name="Gilmore M."/>
            <person name="Schwartman J."/>
            <person name="Shea T."/>
            <person name="Abouelleil A."/>
            <person name="Cao P."/>
            <person name="Chapman S."/>
            <person name="Cusick C."/>
            <person name="Young S."/>
            <person name="Neafsey D."/>
            <person name="Nusbaum C."/>
            <person name="Birren B."/>
        </authorList>
    </citation>
    <scope>NUCLEOTIDE SEQUENCE [LARGE SCALE GENOMIC DNA]</scope>
    <source>
        <strain evidence="1 2">DIV2402</strain>
    </source>
</reference>
<dbReference type="EMBL" id="CP147251">
    <property type="protein sequence ID" value="WYJ76193.1"/>
    <property type="molecule type" value="Genomic_DNA"/>
</dbReference>
<sequence length="122" mass="14177">MKNIKNFVAEKYKNNPEYTAVAEDIYQMGNEYVTSFSFEPEIGEEKIGGLFAPYLLEDLLDTYSLYISDFYGALNKNNEQECFFEVAGDLEEVKQCREIIGKHVYHQTIEEDGEEYITLTIE</sequence>
<gene>
    <name evidence="1" type="ORF">DOK78_000819</name>
</gene>
<dbReference type="Proteomes" id="UP000664701">
    <property type="component" value="Chromosome"/>
</dbReference>
<name>A0ABZ2SK18_9ENTE</name>
<protein>
    <submittedName>
        <fullName evidence="1">Uncharacterized protein</fullName>
    </submittedName>
</protein>
<dbReference type="RefSeq" id="WP_207942539.1">
    <property type="nucleotide sequence ID" value="NZ_CP147251.1"/>
</dbReference>
<proteinExistence type="predicted"/>
<keyword evidence="2" id="KW-1185">Reference proteome</keyword>
<evidence type="ECO:0000313" key="1">
    <source>
        <dbReference type="EMBL" id="WYJ76193.1"/>
    </source>
</evidence>
<organism evidence="1 2">
    <name type="scientific">Candidatus Enterococcus lowellii</name>
    <dbReference type="NCBI Taxonomy" id="2230877"/>
    <lineage>
        <taxon>Bacteria</taxon>
        <taxon>Bacillati</taxon>
        <taxon>Bacillota</taxon>
        <taxon>Bacilli</taxon>
        <taxon>Lactobacillales</taxon>
        <taxon>Enterococcaceae</taxon>
        <taxon>Enterococcus</taxon>
    </lineage>
</organism>
<accession>A0ABZ2SK18</accession>